<name>A0AAD1NPT3_9GAMM</name>
<reference evidence="1" key="1">
    <citation type="submission" date="2021-05" db="EMBL/GenBank/DDBJ databases">
        <title>Molecular characterization for Shewanella algae harboring chromosomal blaOXA-55-like strains isolated from clinical and environment sample.</title>
        <authorList>
            <person name="Ohama Y."/>
            <person name="Aoki K."/>
            <person name="Harada S."/>
            <person name="Moriya K."/>
            <person name="Ishii Y."/>
            <person name="Tateda K."/>
        </authorList>
    </citation>
    <scope>NUCLEOTIDE SEQUENCE</scope>
    <source>
        <strain evidence="1">TUM17379</strain>
    </source>
</reference>
<evidence type="ECO:0000313" key="1">
    <source>
        <dbReference type="EMBL" id="BCV45812.1"/>
    </source>
</evidence>
<proteinExistence type="predicted"/>
<gene>
    <name evidence="1" type="ORF">TUM17379_28300</name>
</gene>
<accession>A0AAD1NPT3</accession>
<dbReference type="AlphaFoldDB" id="A0AAD1NPT3"/>
<protein>
    <submittedName>
        <fullName evidence="1">Uncharacterized protein</fullName>
    </submittedName>
</protein>
<sequence>MHLSARWAAGSVKPRLIMLTVSRRRSSLPHYRLMSNSAERRALGYAEKLKDPLFGTNQQ</sequence>
<dbReference type="Proteomes" id="UP000825078">
    <property type="component" value="Chromosome"/>
</dbReference>
<evidence type="ECO:0000313" key="2">
    <source>
        <dbReference type="Proteomes" id="UP000825078"/>
    </source>
</evidence>
<organism evidence="1 2">
    <name type="scientific">Shewanella algae</name>
    <dbReference type="NCBI Taxonomy" id="38313"/>
    <lineage>
        <taxon>Bacteria</taxon>
        <taxon>Pseudomonadati</taxon>
        <taxon>Pseudomonadota</taxon>
        <taxon>Gammaproteobacteria</taxon>
        <taxon>Alteromonadales</taxon>
        <taxon>Shewanellaceae</taxon>
        <taxon>Shewanella</taxon>
    </lineage>
</organism>
<dbReference type="EMBL" id="AP024613">
    <property type="protein sequence ID" value="BCV45812.1"/>
    <property type="molecule type" value="Genomic_DNA"/>
</dbReference>